<dbReference type="PANTHER" id="PTHR30329">
    <property type="entry name" value="STATOR ELEMENT OF FLAGELLAR MOTOR COMPLEX"/>
    <property type="match status" value="1"/>
</dbReference>
<gene>
    <name evidence="6" type="primary">pal</name>
    <name evidence="9" type="ORF">ACFQBQ_02565</name>
</gene>
<dbReference type="PRINTS" id="PR01021">
    <property type="entry name" value="OMPADOMAIN"/>
</dbReference>
<evidence type="ECO:0000256" key="5">
    <source>
        <dbReference type="ARBA" id="ARBA00023288"/>
    </source>
</evidence>
<feature type="domain" description="OmpA-like" evidence="8">
    <location>
        <begin position="142"/>
        <end position="257"/>
    </location>
</feature>
<evidence type="ECO:0000313" key="9">
    <source>
        <dbReference type="EMBL" id="MFC6644488.1"/>
    </source>
</evidence>
<dbReference type="Gene3D" id="3.30.1330.60">
    <property type="entry name" value="OmpA-like domain"/>
    <property type="match status" value="1"/>
</dbReference>
<feature type="signal peptide" evidence="7">
    <location>
        <begin position="1"/>
        <end position="21"/>
    </location>
</feature>
<dbReference type="PROSITE" id="PS51123">
    <property type="entry name" value="OMPA_2"/>
    <property type="match status" value="1"/>
</dbReference>
<sequence>MMRWQVITKATILSAALMAMATGCHKKPKLPPPDTSAPTVYVMPPTASITADPLSIDLGQSVVLNWRTTNATSVAIDGIGQVPINGTQTVSPANSTNFHLVAKGDGGTVEANVRVTVRVPEVSPVTTGQSTGGDPNDMANVTDAAFHAAVPDVFFGYDSFELSPEGQTSVSSAAHYLTEHPGVKILIGGYCDDRGSAEYNITLGENRANSAKTALVSAGVAPNRIRVISYGKERQFCTEDNESCWQQNRRAQFTVDR</sequence>
<accession>A0ABW1Z6J1</accession>
<evidence type="ECO:0000256" key="1">
    <source>
        <dbReference type="ARBA" id="ARBA00022729"/>
    </source>
</evidence>
<keyword evidence="2 6" id="KW-0472">Membrane</keyword>
<keyword evidence="5 6" id="KW-0449">Lipoprotein</keyword>
<dbReference type="Pfam" id="PF00691">
    <property type="entry name" value="OmpA"/>
    <property type="match status" value="1"/>
</dbReference>
<keyword evidence="3 6" id="KW-0564">Palmitate</keyword>
<evidence type="ECO:0000256" key="4">
    <source>
        <dbReference type="ARBA" id="ARBA00023237"/>
    </source>
</evidence>
<feature type="chain" id="PRO_5047107937" description="Peptidoglycan-associated lipoprotein" evidence="7">
    <location>
        <begin position="22"/>
        <end position="257"/>
    </location>
</feature>
<evidence type="ECO:0000256" key="2">
    <source>
        <dbReference type="ARBA" id="ARBA00023136"/>
    </source>
</evidence>
<evidence type="ECO:0000313" key="10">
    <source>
        <dbReference type="Proteomes" id="UP001596391"/>
    </source>
</evidence>
<keyword evidence="10" id="KW-1185">Reference proteome</keyword>
<dbReference type="InterPro" id="IPR006665">
    <property type="entry name" value="OmpA-like"/>
</dbReference>
<dbReference type="Proteomes" id="UP001596391">
    <property type="component" value="Unassembled WGS sequence"/>
</dbReference>
<organism evidence="9 10">
    <name type="scientific">Granulicella cerasi</name>
    <dbReference type="NCBI Taxonomy" id="741063"/>
    <lineage>
        <taxon>Bacteria</taxon>
        <taxon>Pseudomonadati</taxon>
        <taxon>Acidobacteriota</taxon>
        <taxon>Terriglobia</taxon>
        <taxon>Terriglobales</taxon>
        <taxon>Acidobacteriaceae</taxon>
        <taxon>Granulicella</taxon>
    </lineage>
</organism>
<name>A0ABW1Z6J1_9BACT</name>
<dbReference type="InterPro" id="IPR006664">
    <property type="entry name" value="OMP_bac"/>
</dbReference>
<comment type="similarity">
    <text evidence="6">Belongs to the Pal lipoprotein family.</text>
</comment>
<evidence type="ECO:0000259" key="8">
    <source>
        <dbReference type="PROSITE" id="PS51123"/>
    </source>
</evidence>
<dbReference type="HAMAP" id="MF_02204">
    <property type="entry name" value="Pal"/>
    <property type="match status" value="1"/>
</dbReference>
<dbReference type="EMBL" id="JBHSWI010000001">
    <property type="protein sequence ID" value="MFC6644488.1"/>
    <property type="molecule type" value="Genomic_DNA"/>
</dbReference>
<dbReference type="PROSITE" id="PS51257">
    <property type="entry name" value="PROKAR_LIPOPROTEIN"/>
    <property type="match status" value="1"/>
</dbReference>
<keyword evidence="4 6" id="KW-0998">Cell outer membrane</keyword>
<evidence type="ECO:0000256" key="6">
    <source>
        <dbReference type="HAMAP-Rule" id="MF_02204"/>
    </source>
</evidence>
<dbReference type="SUPFAM" id="SSF103088">
    <property type="entry name" value="OmpA-like"/>
    <property type="match status" value="1"/>
</dbReference>
<evidence type="ECO:0000256" key="7">
    <source>
        <dbReference type="SAM" id="SignalP"/>
    </source>
</evidence>
<reference evidence="10" key="1">
    <citation type="journal article" date="2019" name="Int. J. Syst. Evol. Microbiol.">
        <title>The Global Catalogue of Microorganisms (GCM) 10K type strain sequencing project: providing services to taxonomists for standard genome sequencing and annotation.</title>
        <authorList>
            <consortium name="The Broad Institute Genomics Platform"/>
            <consortium name="The Broad Institute Genome Sequencing Center for Infectious Disease"/>
            <person name="Wu L."/>
            <person name="Ma J."/>
        </authorList>
    </citation>
    <scope>NUCLEOTIDE SEQUENCE [LARGE SCALE GENOMIC DNA]</scope>
    <source>
        <strain evidence="10">CGMCC 1.16026</strain>
    </source>
</reference>
<dbReference type="RefSeq" id="WP_263372425.1">
    <property type="nucleotide sequence ID" value="NZ_JAGSYD010000005.1"/>
</dbReference>
<comment type="subcellular location">
    <subcellularLocation>
        <location evidence="6">Cell outer membrane</location>
        <topology evidence="6">Lipid-anchor</topology>
    </subcellularLocation>
</comment>
<dbReference type="InterPro" id="IPR036737">
    <property type="entry name" value="OmpA-like_sf"/>
</dbReference>
<dbReference type="InterPro" id="IPR039001">
    <property type="entry name" value="Pal"/>
</dbReference>
<keyword evidence="1 6" id="KW-0732">Signal</keyword>
<comment type="caution">
    <text evidence="9">The sequence shown here is derived from an EMBL/GenBank/DDBJ whole genome shotgun (WGS) entry which is preliminary data.</text>
</comment>
<dbReference type="InterPro" id="IPR050330">
    <property type="entry name" value="Bact_OuterMem_StrucFunc"/>
</dbReference>
<dbReference type="CDD" id="cd07185">
    <property type="entry name" value="OmpA_C-like"/>
    <property type="match status" value="1"/>
</dbReference>
<protein>
    <recommendedName>
        <fullName evidence="6">Peptidoglycan-associated lipoprotein</fullName>
        <shortName evidence="6">PAL</shortName>
    </recommendedName>
</protein>
<evidence type="ECO:0000256" key="3">
    <source>
        <dbReference type="ARBA" id="ARBA00023139"/>
    </source>
</evidence>
<proteinExistence type="inferred from homology"/>
<dbReference type="PANTHER" id="PTHR30329:SF21">
    <property type="entry name" value="LIPOPROTEIN YIAD-RELATED"/>
    <property type="match status" value="1"/>
</dbReference>